<comment type="caution">
    <text evidence="4">The sequence shown here is derived from an EMBL/GenBank/DDBJ whole genome shotgun (WGS) entry which is preliminary data.</text>
</comment>
<protein>
    <submittedName>
        <fullName evidence="4">ABC-type glycerol-3-phosphate transport system substrate-binding protein</fullName>
    </submittedName>
</protein>
<evidence type="ECO:0000313" key="5">
    <source>
        <dbReference type="Proteomes" id="UP000295689"/>
    </source>
</evidence>
<keyword evidence="5" id="KW-1185">Reference proteome</keyword>
<evidence type="ECO:0000256" key="1">
    <source>
        <dbReference type="ARBA" id="ARBA00008520"/>
    </source>
</evidence>
<keyword evidence="3" id="KW-0732">Signal</keyword>
<dbReference type="Pfam" id="PF01547">
    <property type="entry name" value="SBP_bac_1"/>
    <property type="match status" value="1"/>
</dbReference>
<evidence type="ECO:0000313" key="4">
    <source>
        <dbReference type="EMBL" id="TCN25390.1"/>
    </source>
</evidence>
<dbReference type="SUPFAM" id="SSF53850">
    <property type="entry name" value="Periplasmic binding protein-like II"/>
    <property type="match status" value="1"/>
</dbReference>
<dbReference type="InterPro" id="IPR006059">
    <property type="entry name" value="SBP"/>
</dbReference>
<dbReference type="PANTHER" id="PTHR30061:SF50">
    <property type="entry name" value="MALTOSE_MALTODEXTRIN-BINDING PERIPLASMIC PROTEIN"/>
    <property type="match status" value="1"/>
</dbReference>
<reference evidence="4 5" key="1">
    <citation type="journal article" date="2015" name="Stand. Genomic Sci.">
        <title>Genomic Encyclopedia of Bacterial and Archaeal Type Strains, Phase III: the genomes of soil and plant-associated and newly described type strains.</title>
        <authorList>
            <person name="Whitman W.B."/>
            <person name="Woyke T."/>
            <person name="Klenk H.P."/>
            <person name="Zhou Y."/>
            <person name="Lilburn T.G."/>
            <person name="Beck B.J."/>
            <person name="De Vos P."/>
            <person name="Vandamme P."/>
            <person name="Eisen J.A."/>
            <person name="Garrity G."/>
            <person name="Hugenholtz P."/>
            <person name="Kyrpides N.C."/>
        </authorList>
    </citation>
    <scope>NUCLEOTIDE SEQUENCE [LARGE SCALE GENOMIC DNA]</scope>
    <source>
        <strain evidence="4 5">CV53</strain>
    </source>
</reference>
<dbReference type="GO" id="GO:0055052">
    <property type="term" value="C:ATP-binding cassette (ABC) transporter complex, substrate-binding subunit-containing"/>
    <property type="evidence" value="ECO:0007669"/>
    <property type="project" value="TreeGrafter"/>
</dbReference>
<name>A0A4V2RDM5_9BACI</name>
<accession>A0A4V2RDM5</accession>
<comment type="similarity">
    <text evidence="1">Belongs to the bacterial solute-binding protein 1 family.</text>
</comment>
<evidence type="ECO:0000256" key="2">
    <source>
        <dbReference type="ARBA" id="ARBA00022448"/>
    </source>
</evidence>
<dbReference type="EMBL" id="SLVV01000005">
    <property type="protein sequence ID" value="TCN25390.1"/>
    <property type="molecule type" value="Genomic_DNA"/>
</dbReference>
<dbReference type="CDD" id="cd13585">
    <property type="entry name" value="PBP2_TMBP_like"/>
    <property type="match status" value="1"/>
</dbReference>
<dbReference type="AlphaFoldDB" id="A0A4V2RDM5"/>
<organism evidence="4 5">
    <name type="scientific">Mesobacillus foraminis</name>
    <dbReference type="NCBI Taxonomy" id="279826"/>
    <lineage>
        <taxon>Bacteria</taxon>
        <taxon>Bacillati</taxon>
        <taxon>Bacillota</taxon>
        <taxon>Bacilli</taxon>
        <taxon>Bacillales</taxon>
        <taxon>Bacillaceae</taxon>
        <taxon>Mesobacillus</taxon>
    </lineage>
</organism>
<dbReference type="Gene3D" id="3.40.190.10">
    <property type="entry name" value="Periplasmic binding protein-like II"/>
    <property type="match status" value="1"/>
</dbReference>
<dbReference type="GO" id="GO:1901982">
    <property type="term" value="F:maltose binding"/>
    <property type="evidence" value="ECO:0007669"/>
    <property type="project" value="TreeGrafter"/>
</dbReference>
<dbReference type="RefSeq" id="WP_132005032.1">
    <property type="nucleotide sequence ID" value="NZ_JABUHM010000003.1"/>
</dbReference>
<keyword evidence="2" id="KW-0813">Transport</keyword>
<sequence>MKKKLALILSFSILLGICAAVLYLYKPGGYEKTEIREKPLKQVQLTFWRNKGNDSENKAYEELVKAFEKANPDIKIKMKLIHYSDYEIKLRTEIATGTPPDIMAIDSPTLALYAHAGALLSIDNVMKKEGNIEDFPASTLEGLKFNNQIYLAPIAESSIALFYNKHVLKRAGVPFPSPDPKMPMSWDEVVEAAKKISDPEKGIIGIDPAQGFGDGEAPAYFKMPFLWHFGADVLSPDAATASGYLDSKEALKALKFFQDLYHKHGVASVEMPPDAFEKGKLGMTVLGSWRVKDFERNGDFILGRDFGVAPLPKGRYQAAPNGGWALGISAKTDHPEEAWKFIKYVTGYEGMKKYVTITGDLPARSSVAKDIPELNQYPLNIFINQTLSHSKNRPVTPAYPVVSNTIRTLFEDVGLGGKDVRSSAKEAVEKINGGIKEFQEQ</sequence>
<gene>
    <name evidence="4" type="ORF">EV146_10546</name>
</gene>
<dbReference type="GO" id="GO:0042956">
    <property type="term" value="P:maltodextrin transmembrane transport"/>
    <property type="evidence" value="ECO:0007669"/>
    <property type="project" value="TreeGrafter"/>
</dbReference>
<dbReference type="PANTHER" id="PTHR30061">
    <property type="entry name" value="MALTOSE-BINDING PERIPLASMIC PROTEIN"/>
    <property type="match status" value="1"/>
</dbReference>
<proteinExistence type="inferred from homology"/>
<dbReference type="Proteomes" id="UP000295689">
    <property type="component" value="Unassembled WGS sequence"/>
</dbReference>
<dbReference type="GO" id="GO:0015768">
    <property type="term" value="P:maltose transport"/>
    <property type="evidence" value="ECO:0007669"/>
    <property type="project" value="TreeGrafter"/>
</dbReference>
<evidence type="ECO:0000256" key="3">
    <source>
        <dbReference type="ARBA" id="ARBA00022729"/>
    </source>
</evidence>